<feature type="transmembrane region" description="Helical" evidence="1">
    <location>
        <begin position="161"/>
        <end position="184"/>
    </location>
</feature>
<keyword evidence="1" id="KW-0472">Membrane</keyword>
<protein>
    <submittedName>
        <fullName evidence="2">Uncharacterized protein</fullName>
    </submittedName>
</protein>
<organism evidence="2 3">
    <name type="scientific">Thiocapsa imhoffii</name>
    <dbReference type="NCBI Taxonomy" id="382777"/>
    <lineage>
        <taxon>Bacteria</taxon>
        <taxon>Pseudomonadati</taxon>
        <taxon>Pseudomonadota</taxon>
        <taxon>Gammaproteobacteria</taxon>
        <taxon>Chromatiales</taxon>
        <taxon>Chromatiaceae</taxon>
        <taxon>Thiocapsa</taxon>
    </lineage>
</organism>
<evidence type="ECO:0000256" key="1">
    <source>
        <dbReference type="SAM" id="Phobius"/>
    </source>
</evidence>
<reference evidence="2 3" key="1">
    <citation type="journal article" date="2020" name="Microorganisms">
        <title>Osmotic Adaptation and Compatible Solute Biosynthesis of Phototrophic Bacteria as Revealed from Genome Analyses.</title>
        <authorList>
            <person name="Imhoff J.F."/>
            <person name="Rahn T."/>
            <person name="Kunzel S."/>
            <person name="Keller A."/>
            <person name="Neulinger S.C."/>
        </authorList>
    </citation>
    <scope>NUCLEOTIDE SEQUENCE [LARGE SCALE GENOMIC DNA]</scope>
    <source>
        <strain evidence="2 3">DSM 21303</strain>
    </source>
</reference>
<proteinExistence type="predicted"/>
<keyword evidence="1" id="KW-0812">Transmembrane</keyword>
<dbReference type="AlphaFoldDB" id="A0A9X0WK12"/>
<sequence>MVLPRVFVGRRAITELMRRQRVLTIYALMMLALMVPTLVLLVIDSRTIGDVSVWAKPLKFMASTALFSLSTAWFMGLLPQHARVSPANRKMVWTLILTSLFEVTYISFQAGSGSPSHYNVADSFHAAMFGLMAVAAILLTATQGFLAWQLLKHVGERPIPIFHRAVIAGLIMTFLLSTVSGLMLGGHQPPIGMGV</sequence>
<comment type="caution">
    <text evidence="2">The sequence shown here is derived from an EMBL/GenBank/DDBJ whole genome shotgun (WGS) entry which is preliminary data.</text>
</comment>
<feature type="transmembrane region" description="Helical" evidence="1">
    <location>
        <begin position="21"/>
        <end position="43"/>
    </location>
</feature>
<dbReference type="EMBL" id="NRSD01000021">
    <property type="protein sequence ID" value="MBK1646167.1"/>
    <property type="molecule type" value="Genomic_DNA"/>
</dbReference>
<feature type="transmembrane region" description="Helical" evidence="1">
    <location>
        <begin position="91"/>
        <end position="108"/>
    </location>
</feature>
<gene>
    <name evidence="2" type="ORF">CKO25_16245</name>
</gene>
<name>A0A9X0WK12_9GAMM</name>
<feature type="transmembrane region" description="Helical" evidence="1">
    <location>
        <begin position="58"/>
        <end position="79"/>
    </location>
</feature>
<keyword evidence="3" id="KW-1185">Reference proteome</keyword>
<dbReference type="Proteomes" id="UP001138802">
    <property type="component" value="Unassembled WGS sequence"/>
</dbReference>
<feature type="transmembrane region" description="Helical" evidence="1">
    <location>
        <begin position="128"/>
        <end position="149"/>
    </location>
</feature>
<evidence type="ECO:0000313" key="2">
    <source>
        <dbReference type="EMBL" id="MBK1646167.1"/>
    </source>
</evidence>
<accession>A0A9X0WK12</accession>
<evidence type="ECO:0000313" key="3">
    <source>
        <dbReference type="Proteomes" id="UP001138802"/>
    </source>
</evidence>
<keyword evidence="1" id="KW-1133">Transmembrane helix</keyword>